<gene>
    <name evidence="3" type="ORF">KTT_37260</name>
</gene>
<evidence type="ECO:0000313" key="3">
    <source>
        <dbReference type="EMBL" id="GCE13867.1"/>
    </source>
</evidence>
<dbReference type="InterPro" id="IPR036628">
    <property type="entry name" value="Clp_N_dom_sf"/>
</dbReference>
<dbReference type="Gene3D" id="1.10.1780.10">
    <property type="entry name" value="Clp, N-terminal domain"/>
    <property type="match status" value="2"/>
</dbReference>
<dbReference type="PROSITE" id="PS51903">
    <property type="entry name" value="CLP_R"/>
    <property type="match status" value="2"/>
</dbReference>
<dbReference type="InterPro" id="IPR004176">
    <property type="entry name" value="Clp_R_N"/>
</dbReference>
<organism evidence="3 4">
    <name type="scientific">Tengunoibacter tsumagoiensis</name>
    <dbReference type="NCBI Taxonomy" id="2014871"/>
    <lineage>
        <taxon>Bacteria</taxon>
        <taxon>Bacillati</taxon>
        <taxon>Chloroflexota</taxon>
        <taxon>Ktedonobacteria</taxon>
        <taxon>Ktedonobacterales</taxon>
        <taxon>Dictyobacteraceae</taxon>
        <taxon>Tengunoibacter</taxon>
    </lineage>
</organism>
<evidence type="ECO:0000259" key="2">
    <source>
        <dbReference type="PROSITE" id="PS51903"/>
    </source>
</evidence>
<dbReference type="PANTHER" id="PTHR47016:SF5">
    <property type="entry name" value="CLP DOMAIN SUPERFAMILY PROTEIN"/>
    <property type="match status" value="1"/>
</dbReference>
<dbReference type="OrthoDB" id="157818at2"/>
<proteinExistence type="predicted"/>
<reference evidence="4" key="1">
    <citation type="submission" date="2018-12" db="EMBL/GenBank/DDBJ databases">
        <title>Tengunoibacter tsumagoiensis gen. nov., sp. nov., Dictyobacter kobayashii sp. nov., D. alpinus sp. nov., and D. joshuensis sp. nov. and description of Dictyobacteraceae fam. nov. within the order Ktedonobacterales isolated from Tengu-no-mugimeshi.</title>
        <authorList>
            <person name="Wang C.M."/>
            <person name="Zheng Y."/>
            <person name="Sakai Y."/>
            <person name="Toyoda A."/>
            <person name="Minakuchi Y."/>
            <person name="Abe K."/>
            <person name="Yokota A."/>
            <person name="Yabe S."/>
        </authorList>
    </citation>
    <scope>NUCLEOTIDE SEQUENCE [LARGE SCALE GENOMIC DNA]</scope>
    <source>
        <strain evidence="4">Uno3</strain>
    </source>
</reference>
<protein>
    <recommendedName>
        <fullName evidence="2">Clp R domain-containing protein</fullName>
    </recommendedName>
</protein>
<dbReference type="InterPro" id="IPR044217">
    <property type="entry name" value="CLPT1/2"/>
</dbReference>
<dbReference type="Pfam" id="PF02861">
    <property type="entry name" value="Clp_N"/>
    <property type="match status" value="2"/>
</dbReference>
<evidence type="ECO:0000313" key="4">
    <source>
        <dbReference type="Proteomes" id="UP000287352"/>
    </source>
</evidence>
<feature type="domain" description="Clp R" evidence="2">
    <location>
        <begin position="191"/>
        <end position="333"/>
    </location>
</feature>
<sequence>MDKRFDCFTERARKIVSLAQDEARFYRHEMVGTEHLLLAISLEGEGVAARVLSRLGATSEKLRTALVEVVGIGNTYLPELPTFNEQALLVFTAAMQEAQKMKQPYVGTEHILLGLTTLTQSQSEKMLHRLGITFGVLKMRAASIRILSSATAGPNNPLHEMSPSAEAARQATVTRATGEQRTVKVGEQGAFSHFTDRARNVLNYAHEEAMYMQHSYIGTEHLLLGLLREHEGAAAYIFQRLRINTYMVRNALNQVISRGEKPVQGQLGFNPRAQRVIERAIIEAQGMNHRSVGTEHLLLGLMNSGENIATKLIVKLGATEQQLRAETLQVLGILKSGEF</sequence>
<dbReference type="AlphaFoldDB" id="A0A402A3Y5"/>
<comment type="caution">
    <text evidence="3">The sequence shown here is derived from an EMBL/GenBank/DDBJ whole genome shotgun (WGS) entry which is preliminary data.</text>
</comment>
<evidence type="ECO:0000256" key="1">
    <source>
        <dbReference type="PROSITE-ProRule" id="PRU01251"/>
    </source>
</evidence>
<dbReference type="EMBL" id="BIFR01000001">
    <property type="protein sequence ID" value="GCE13867.1"/>
    <property type="molecule type" value="Genomic_DNA"/>
</dbReference>
<dbReference type="SUPFAM" id="SSF81923">
    <property type="entry name" value="Double Clp-N motif"/>
    <property type="match status" value="2"/>
</dbReference>
<keyword evidence="1" id="KW-0677">Repeat</keyword>
<keyword evidence="4" id="KW-1185">Reference proteome</keyword>
<dbReference type="RefSeq" id="WP_126581360.1">
    <property type="nucleotide sequence ID" value="NZ_BIFR01000001.1"/>
</dbReference>
<accession>A0A402A3Y5</accession>
<name>A0A402A3Y5_9CHLR</name>
<feature type="domain" description="Clp R" evidence="2">
    <location>
        <begin position="1"/>
        <end position="149"/>
    </location>
</feature>
<dbReference type="Proteomes" id="UP000287352">
    <property type="component" value="Unassembled WGS sequence"/>
</dbReference>
<dbReference type="PANTHER" id="PTHR47016">
    <property type="entry name" value="ATP-DEPENDENT CLP PROTEASE ATP-BINDING SUBUNIT CLPT1, CHLOROPLASTIC"/>
    <property type="match status" value="1"/>
</dbReference>